<dbReference type="Proteomes" id="UP000253740">
    <property type="component" value="Unassembled WGS sequence"/>
</dbReference>
<proteinExistence type="predicted"/>
<protein>
    <submittedName>
        <fullName evidence="3">Uncharacterized protein</fullName>
    </submittedName>
</protein>
<dbReference type="EMBL" id="DF952378">
    <property type="protein sequence ID" value="GAN44686.1"/>
    <property type="molecule type" value="Genomic_DNA"/>
</dbReference>
<evidence type="ECO:0000313" key="4">
    <source>
        <dbReference type="Proteomes" id="UP000253740"/>
    </source>
</evidence>
<evidence type="ECO:0000313" key="2">
    <source>
        <dbReference type="EMBL" id="GAN44686.1"/>
    </source>
</evidence>
<dbReference type="EMBL" id="DF970196">
    <property type="protein sequence ID" value="GAP66262.1"/>
    <property type="molecule type" value="Genomic_DNA"/>
</dbReference>
<dbReference type="STRING" id="1475481.GCA_000953855_01596"/>
<dbReference type="HOGENOM" id="CLU_156573_0_0_6"/>
<feature type="region of interest" description="Disordered" evidence="1">
    <location>
        <begin position="79"/>
        <end position="113"/>
    </location>
</feature>
<reference evidence="2" key="1">
    <citation type="submission" date="2015-03" db="EMBL/GenBank/DDBJ databases">
        <title>Draft genome sequence of Mizugakiibacter sediminis skMP5.</title>
        <authorList>
            <person name="Watanabe T."/>
            <person name="Kojima H."/>
            <person name="Fukui M."/>
        </authorList>
    </citation>
    <scope>NUCLEOTIDE SEQUENCE</scope>
    <source>
        <strain evidence="2">SkMP5</strain>
    </source>
</reference>
<keyword evidence="4" id="KW-1185">Reference proteome</keyword>
<evidence type="ECO:0000313" key="3">
    <source>
        <dbReference type="EMBL" id="GAP66262.1"/>
    </source>
</evidence>
<accession>A0A0K8QPC7</accession>
<feature type="compositionally biased region" description="Low complexity" evidence="1">
    <location>
        <begin position="90"/>
        <end position="113"/>
    </location>
</feature>
<evidence type="ECO:0000256" key="1">
    <source>
        <dbReference type="SAM" id="MobiDB-lite"/>
    </source>
</evidence>
<dbReference type="AlphaFoldDB" id="A0A0K8QPC7"/>
<sequence>MLYAGTRHRDYTLRVPLAGDLVDAQEAHPQGLVRLVALDLYRRQLLQLGEIPAEAITLELLRSELTEIDMAELERADAELGKRFAPPRPGSSTGAASSTPSSVTATPSPTSGA</sequence>
<name>A0A0K8QPC7_9GAMM</name>
<gene>
    <name evidence="2" type="ORF">MBSD_1221</name>
    <name evidence="3" type="ORF">MBSD_n1566</name>
</gene>
<reference evidence="3" key="2">
    <citation type="submission" date="2015-08" db="EMBL/GenBank/DDBJ databases">
        <title>Complete DNA Sequence of Pseudomonas syringae pv. actinidiae, the Causal Agent of Kiwifruit Canker Disease.</title>
        <authorList>
            <person name="Rikkerink E.H.A."/>
            <person name="Fineran P.C."/>
        </authorList>
    </citation>
    <scope>NUCLEOTIDE SEQUENCE</scope>
    <source>
        <strain evidence="3">SkMP5</strain>
    </source>
</reference>
<organism evidence="3">
    <name type="scientific">Mizugakiibacter sediminis</name>
    <dbReference type="NCBI Taxonomy" id="1475481"/>
    <lineage>
        <taxon>Bacteria</taxon>
        <taxon>Pseudomonadati</taxon>
        <taxon>Pseudomonadota</taxon>
        <taxon>Gammaproteobacteria</taxon>
        <taxon>Lysobacterales</taxon>
        <taxon>Rhodanobacteraceae</taxon>
        <taxon>Mizugakiibacter</taxon>
    </lineage>
</organism>